<dbReference type="Gene3D" id="2.130.10.10">
    <property type="entry name" value="YVTN repeat-like/Quinoprotein amine dehydrogenase"/>
    <property type="match status" value="1"/>
</dbReference>
<keyword evidence="1" id="KW-0812">Transmembrane</keyword>
<comment type="caution">
    <text evidence="2">The sequence shown here is derived from an EMBL/GenBank/DDBJ whole genome shotgun (WGS) entry which is preliminary data.</text>
</comment>
<name>A0AA38P0X2_9AGAR</name>
<protein>
    <recommendedName>
        <fullName evidence="4">WD40 repeat-like protein</fullName>
    </recommendedName>
</protein>
<accession>A0AA38P0X2</accession>
<evidence type="ECO:0008006" key="4">
    <source>
        <dbReference type="Google" id="ProtNLM"/>
    </source>
</evidence>
<gene>
    <name evidence="2" type="ORF">F5878DRAFT_645287</name>
</gene>
<evidence type="ECO:0000256" key="1">
    <source>
        <dbReference type="SAM" id="Phobius"/>
    </source>
</evidence>
<evidence type="ECO:0000313" key="3">
    <source>
        <dbReference type="Proteomes" id="UP001163846"/>
    </source>
</evidence>
<keyword evidence="3" id="KW-1185">Reference proteome</keyword>
<dbReference type="InterPro" id="IPR011047">
    <property type="entry name" value="Quinoprotein_ADH-like_sf"/>
</dbReference>
<dbReference type="InterPro" id="IPR015943">
    <property type="entry name" value="WD40/YVTN_repeat-like_dom_sf"/>
</dbReference>
<dbReference type="EMBL" id="MU806558">
    <property type="protein sequence ID" value="KAJ3834259.1"/>
    <property type="molecule type" value="Genomic_DNA"/>
</dbReference>
<organism evidence="2 3">
    <name type="scientific">Lentinula raphanica</name>
    <dbReference type="NCBI Taxonomy" id="153919"/>
    <lineage>
        <taxon>Eukaryota</taxon>
        <taxon>Fungi</taxon>
        <taxon>Dikarya</taxon>
        <taxon>Basidiomycota</taxon>
        <taxon>Agaricomycotina</taxon>
        <taxon>Agaricomycetes</taxon>
        <taxon>Agaricomycetidae</taxon>
        <taxon>Agaricales</taxon>
        <taxon>Marasmiineae</taxon>
        <taxon>Omphalotaceae</taxon>
        <taxon>Lentinula</taxon>
    </lineage>
</organism>
<keyword evidence="1" id="KW-0472">Membrane</keyword>
<dbReference type="SUPFAM" id="SSF50998">
    <property type="entry name" value="Quinoprotein alcohol dehydrogenase-like"/>
    <property type="match status" value="1"/>
</dbReference>
<feature type="transmembrane region" description="Helical" evidence="1">
    <location>
        <begin position="372"/>
        <end position="393"/>
    </location>
</feature>
<proteinExistence type="predicted"/>
<reference evidence="2" key="1">
    <citation type="submission" date="2022-08" db="EMBL/GenBank/DDBJ databases">
        <authorList>
            <consortium name="DOE Joint Genome Institute"/>
            <person name="Min B."/>
            <person name="Riley R."/>
            <person name="Sierra-Patev S."/>
            <person name="Naranjo-Ortiz M."/>
            <person name="Looney B."/>
            <person name="Konkel Z."/>
            <person name="Slot J.C."/>
            <person name="Sakamoto Y."/>
            <person name="Steenwyk J.L."/>
            <person name="Rokas A."/>
            <person name="Carro J."/>
            <person name="Camarero S."/>
            <person name="Ferreira P."/>
            <person name="Molpeceres G."/>
            <person name="Ruiz-Duenas F.J."/>
            <person name="Serrano A."/>
            <person name="Henrissat B."/>
            <person name="Drula E."/>
            <person name="Hughes K.W."/>
            <person name="Mata J.L."/>
            <person name="Ishikawa N.K."/>
            <person name="Vargas-Isla R."/>
            <person name="Ushijima S."/>
            <person name="Smith C.A."/>
            <person name="Ahrendt S."/>
            <person name="Andreopoulos W."/>
            <person name="He G."/>
            <person name="Labutti K."/>
            <person name="Lipzen A."/>
            <person name="Ng V."/>
            <person name="Sandor L."/>
            <person name="Barry K."/>
            <person name="Martinez A.T."/>
            <person name="Xiao Y."/>
            <person name="Gibbons J.G."/>
            <person name="Terashima K."/>
            <person name="Hibbett D.S."/>
            <person name="Grigoriev I.V."/>
        </authorList>
    </citation>
    <scope>NUCLEOTIDE SEQUENCE</scope>
    <source>
        <strain evidence="2">TFB9207</strain>
    </source>
</reference>
<dbReference type="Proteomes" id="UP001163846">
    <property type="component" value="Unassembled WGS sequence"/>
</dbReference>
<dbReference type="AlphaFoldDB" id="A0AA38P0X2"/>
<sequence length="452" mass="50254">MSNPGYKRYAAFKGLQNAVLSVAISSEGKYLVAAGLFGAAVWNLTTLERLTLPKFRSEERLFSTSAWLDFDTGCATTPQHVLVLGSLYGQIVALDLNEEDMVLQSTRLPASRDVVQQVMSLDIHQPESGRKIPARVVASFADHVVKSWTLSLNGSFQLLFSITFEDVFFPKTVCFDKESQNILVFSREGGNRFVSLSFCKTTIVHHKSHLSILLDRRTGKVIARIGNGCETTAFVSIDQPRSRFVASTGFGYQLYNSKTLGYIRSFGQDMPLQERPCQVAFGENGLKVVGGTNQGEALLFDSHSGLLEQRMKYPRDEIVQTVTTSSLEDRYYIAIAGSAPGKPSEVVVWRKMRIEPKKKDDPIILALRQSTALLMVYFLTITVILLVLALHFGPDLEDLPSITQSMGYNTRKRLIAMLTNFAEVFALVIPQCNQSADHPTCLVWYGAIDIRG</sequence>
<evidence type="ECO:0000313" key="2">
    <source>
        <dbReference type="EMBL" id="KAJ3834259.1"/>
    </source>
</evidence>
<keyword evidence="1" id="KW-1133">Transmembrane helix</keyword>